<gene>
    <name evidence="2" type="ORF">NCTC11370_03624</name>
</gene>
<evidence type="ECO:0000313" key="3">
    <source>
        <dbReference type="Proteomes" id="UP000254554"/>
    </source>
</evidence>
<dbReference type="InterPro" id="IPR055592">
    <property type="entry name" value="DUF7168"/>
</dbReference>
<reference evidence="2 3" key="1">
    <citation type="submission" date="2018-06" db="EMBL/GenBank/DDBJ databases">
        <authorList>
            <consortium name="Pathogen Informatics"/>
            <person name="Doyle S."/>
        </authorList>
    </citation>
    <scope>NUCLEOTIDE SEQUENCE [LARGE SCALE GENOMIC DNA]</scope>
    <source>
        <strain evidence="2 3">NCTC11370</strain>
    </source>
</reference>
<dbReference type="AlphaFoldDB" id="A0A377ITW6"/>
<feature type="domain" description="DUF7168" evidence="1">
    <location>
        <begin position="298"/>
        <end position="369"/>
    </location>
</feature>
<dbReference type="OrthoDB" id="5631791at2"/>
<protein>
    <recommendedName>
        <fullName evidence="1">DUF7168 domain-containing protein</fullName>
    </recommendedName>
</protein>
<proteinExistence type="predicted"/>
<dbReference type="RefSeq" id="WP_115264665.1">
    <property type="nucleotide sequence ID" value="NZ_UGGT01000003.1"/>
</dbReference>
<evidence type="ECO:0000313" key="2">
    <source>
        <dbReference type="EMBL" id="STO91646.1"/>
    </source>
</evidence>
<name>A0A377ITW6_9GAMM</name>
<dbReference type="Proteomes" id="UP000254554">
    <property type="component" value="Unassembled WGS sequence"/>
</dbReference>
<sequence>MANKKRKVSLDDYASCYHYFERAIQNNRFMSEETNSSLRIKAIHAFAELKSTAEDEETVCLFQLWLDEFVNAQTFSRCYRALNQKKYLMEKTMRTITISDEAYNALKYLAHQKNASLSQVIMEGCTVMQDKNKESIKPLINTLNTAALTPANIPTGSQNSLMTGVTSGNTNVISLFGDEQGESHDEEEGGTEFDFFDFDEVREWPRKPEGYDFRANESYKKYRKYIELLTIKKQDETLLAYFTKTINYFLTEDNCYQIGSQLLSIQKACLKQKLFSRQFNPNHFAISKGFSIPDLSFEHYADELLLFLGLIFGCMTASITTGNRQPYVFAGHPNQVQMAYKTYHYLDAFLSDEVKRFKDNCHKNTKRKNKKMKAQWHGCHLVGIMFHPILDDEETYKLLADEEYDKLSTHTHNKVHVYYDENEPIGGWWTPDKEKPFRW</sequence>
<evidence type="ECO:0000259" key="1">
    <source>
        <dbReference type="Pfam" id="PF23771"/>
    </source>
</evidence>
<dbReference type="EMBL" id="UGGT01000003">
    <property type="protein sequence ID" value="STO91646.1"/>
    <property type="molecule type" value="Genomic_DNA"/>
</dbReference>
<organism evidence="2 3">
    <name type="scientific">Fluoribacter dumoffii</name>
    <dbReference type="NCBI Taxonomy" id="463"/>
    <lineage>
        <taxon>Bacteria</taxon>
        <taxon>Pseudomonadati</taxon>
        <taxon>Pseudomonadota</taxon>
        <taxon>Gammaproteobacteria</taxon>
        <taxon>Legionellales</taxon>
        <taxon>Legionellaceae</taxon>
        <taxon>Fluoribacter</taxon>
    </lineage>
</organism>
<dbReference type="Pfam" id="PF23771">
    <property type="entry name" value="DUF7168"/>
    <property type="match status" value="1"/>
</dbReference>
<keyword evidence="3" id="KW-1185">Reference proteome</keyword>
<accession>A0A377ITW6</accession>